<gene>
    <name evidence="3" type="ORF">VITISV_004339</name>
</gene>
<dbReference type="EMBL" id="AM429565">
    <property type="protein sequence ID" value="CAN69182.1"/>
    <property type="molecule type" value="Genomic_DNA"/>
</dbReference>
<dbReference type="AlphaFoldDB" id="A5ALH3"/>
<dbReference type="Pfam" id="PF14381">
    <property type="entry name" value="EDR1_CTR1_ARMC3_pept"/>
    <property type="match status" value="1"/>
</dbReference>
<organism evidence="3">
    <name type="scientific">Vitis vinifera</name>
    <name type="common">Grape</name>
    <dbReference type="NCBI Taxonomy" id="29760"/>
    <lineage>
        <taxon>Eukaryota</taxon>
        <taxon>Viridiplantae</taxon>
        <taxon>Streptophyta</taxon>
        <taxon>Embryophyta</taxon>
        <taxon>Tracheophyta</taxon>
        <taxon>Spermatophyta</taxon>
        <taxon>Magnoliopsida</taxon>
        <taxon>eudicotyledons</taxon>
        <taxon>Gunneridae</taxon>
        <taxon>Pentapetalae</taxon>
        <taxon>rosids</taxon>
        <taxon>Vitales</taxon>
        <taxon>Vitaceae</taxon>
        <taxon>Viteae</taxon>
        <taxon>Vitis</taxon>
    </lineage>
</organism>
<feature type="domain" description="EDR1/CTR1/ARMC3-like peptidase-like" evidence="2">
    <location>
        <begin position="144"/>
        <end position="337"/>
    </location>
</feature>
<protein>
    <recommendedName>
        <fullName evidence="2">EDR1/CTR1/ARMC3-like peptidase-like domain-containing protein</fullName>
    </recommendedName>
</protein>
<sequence length="352" mass="39756">MEPHNRHVQEQIHSTSNRQLAYGREHWSSPKDTTCSKSWAQQTEESYQLQLALALRLSSDSSSAADPYFLDSATGDRPIGSARDLSHRFWVRALFDWGLRGFVSVMRWLIVCLLCFWALNFEMGEFLRMHIWYCLIWFPNEWGVNGCLSYIDRVPDGFYLIHGMDPYVWTISTDLKETGRIPSFESLKAVDPRDDFSIEVVLVDKHRDPSLKELQNRALSHSSSWIKAKQVVDELANLVCNHMGLLTQASIVVTRGAASSGEDGFANHWKEFSGMLKNSLGSVVLPIGSLSVGLCVHRALLFKVLADVVNLPCRIAKGCKYCRSNVASSCLVRFGPESYSGDDVILMIMLKR</sequence>
<reference evidence="3" key="1">
    <citation type="journal article" date="2007" name="PLoS ONE">
        <title>The first genome sequence of an elite grapevine cultivar (Pinot noir Vitis vinifera L.): coping with a highly heterozygous genome.</title>
        <authorList>
            <person name="Velasco R."/>
            <person name="Zharkikh A."/>
            <person name="Troggio M."/>
            <person name="Cartwright D.A."/>
            <person name="Cestaro A."/>
            <person name="Pruss D."/>
            <person name="Pindo M."/>
            <person name="FitzGerald L.M."/>
            <person name="Vezzulli S."/>
            <person name="Reid J."/>
            <person name="Malacarne G."/>
            <person name="Iliev D."/>
            <person name="Coppola G."/>
            <person name="Wardell B."/>
            <person name="Micheletti D."/>
            <person name="Macalma T."/>
            <person name="Facci M."/>
            <person name="Mitchell J.T."/>
            <person name="Perazzolli M."/>
            <person name="Eldredge G."/>
            <person name="Gatto P."/>
            <person name="Oyzerski R."/>
            <person name="Moretto M."/>
            <person name="Gutin N."/>
            <person name="Stefanini M."/>
            <person name="Chen Y."/>
            <person name="Segala C."/>
            <person name="Davenport C."/>
            <person name="Dematte L."/>
            <person name="Mraz A."/>
            <person name="Battilana J."/>
            <person name="Stormo K."/>
            <person name="Costa F."/>
            <person name="Tao Q."/>
            <person name="Si-Ammour A."/>
            <person name="Harkins T."/>
            <person name="Lackey A."/>
            <person name="Perbost C."/>
            <person name="Taillon B."/>
            <person name="Stella A."/>
            <person name="Solovyev V."/>
            <person name="Fawcett J.A."/>
            <person name="Sterck L."/>
            <person name="Vandepoele K."/>
            <person name="Grando S.M."/>
            <person name="Toppo S."/>
            <person name="Moser C."/>
            <person name="Lanchbury J."/>
            <person name="Bogden R."/>
            <person name="Skolnick M."/>
            <person name="Sgaramella V."/>
            <person name="Bhatnagar S.K."/>
            <person name="Fontana P."/>
            <person name="Gutin A."/>
            <person name="Van de Peer Y."/>
            <person name="Salamini F."/>
            <person name="Viola R."/>
        </authorList>
    </citation>
    <scope>NUCLEOTIDE SEQUENCE</scope>
</reference>
<proteinExistence type="predicted"/>
<evidence type="ECO:0000259" key="2">
    <source>
        <dbReference type="Pfam" id="PF14381"/>
    </source>
</evidence>
<evidence type="ECO:0000313" key="3">
    <source>
        <dbReference type="EMBL" id="CAN69182.1"/>
    </source>
</evidence>
<dbReference type="InterPro" id="IPR055164">
    <property type="entry name" value="EDR1/CTR1/ARMC3-like_pept-like"/>
</dbReference>
<feature type="transmembrane region" description="Helical" evidence="1">
    <location>
        <begin position="97"/>
        <end position="119"/>
    </location>
</feature>
<keyword evidence="1" id="KW-0812">Transmembrane</keyword>
<name>A5ALH3_VITVI</name>
<evidence type="ECO:0000256" key="1">
    <source>
        <dbReference type="SAM" id="Phobius"/>
    </source>
</evidence>
<keyword evidence="1" id="KW-1133">Transmembrane helix</keyword>
<accession>A5ALH3</accession>
<dbReference type="ExpressionAtlas" id="A5ALH3">
    <property type="expression patterns" value="baseline"/>
</dbReference>
<keyword evidence="1" id="KW-0472">Membrane</keyword>